<proteinExistence type="predicted"/>
<feature type="region of interest" description="Disordered" evidence="2">
    <location>
        <begin position="135"/>
        <end position="222"/>
    </location>
</feature>
<feature type="domain" description="Peptidase S1" evidence="3">
    <location>
        <begin position="266"/>
        <end position="510"/>
    </location>
</feature>
<dbReference type="SMART" id="SM00020">
    <property type="entry name" value="Tryp_SPc"/>
    <property type="match status" value="1"/>
</dbReference>
<dbReference type="CDD" id="cd00190">
    <property type="entry name" value="Tryp_SPc"/>
    <property type="match status" value="1"/>
</dbReference>
<accession>A0ABN7SMT4</accession>
<dbReference type="Gene3D" id="2.40.10.10">
    <property type="entry name" value="Trypsin-like serine proteases"/>
    <property type="match status" value="1"/>
</dbReference>
<organism evidence="4 5">
    <name type="scientific">Oikopleura dioica</name>
    <name type="common">Tunicate</name>
    <dbReference type="NCBI Taxonomy" id="34765"/>
    <lineage>
        <taxon>Eukaryota</taxon>
        <taxon>Metazoa</taxon>
        <taxon>Chordata</taxon>
        <taxon>Tunicata</taxon>
        <taxon>Appendicularia</taxon>
        <taxon>Copelata</taxon>
        <taxon>Oikopleuridae</taxon>
        <taxon>Oikopleura</taxon>
    </lineage>
</organism>
<dbReference type="SUPFAM" id="SSF50494">
    <property type="entry name" value="Trypsin-like serine proteases"/>
    <property type="match status" value="1"/>
</dbReference>
<gene>
    <name evidence="4" type="ORF">OKIOD_LOCUS8918</name>
</gene>
<dbReference type="PANTHER" id="PTHR24250">
    <property type="entry name" value="CHYMOTRYPSIN-RELATED"/>
    <property type="match status" value="1"/>
</dbReference>
<evidence type="ECO:0000256" key="2">
    <source>
        <dbReference type="SAM" id="MobiDB-lite"/>
    </source>
</evidence>
<dbReference type="PANTHER" id="PTHR24250:SF50">
    <property type="entry name" value="PEPTIDASE S1 DOMAIN-CONTAINING PROTEIN"/>
    <property type="match status" value="1"/>
</dbReference>
<dbReference type="SUPFAM" id="SSF49854">
    <property type="entry name" value="Spermadhesin, CUB domain"/>
    <property type="match status" value="1"/>
</dbReference>
<dbReference type="PRINTS" id="PR00722">
    <property type="entry name" value="CHYMOTRYPSIN"/>
</dbReference>
<dbReference type="InterPro" id="IPR033116">
    <property type="entry name" value="TRYPSIN_SER"/>
</dbReference>
<evidence type="ECO:0000313" key="4">
    <source>
        <dbReference type="EMBL" id="CAG5102123.1"/>
    </source>
</evidence>
<feature type="compositionally biased region" description="Low complexity" evidence="2">
    <location>
        <begin position="135"/>
        <end position="191"/>
    </location>
</feature>
<dbReference type="InterPro" id="IPR035914">
    <property type="entry name" value="Sperma_CUB_dom_sf"/>
</dbReference>
<sequence length="513" mass="55975">MKISTVLFGVTVGDYFWTVEDPAGTITSVGYPGGYSKSEQWKFRAPGAAKYTFIFEDIDLHPDCNSYVNVYDGGYTPRWTLCDSDTGKVITVNHYRPEIYLQKGYGYIPPEKRGLKFSFYINDEYVSTTTTTTEGTTITYTTGDSTTIDSTTTPISPSSTESTTSTTTESTTSPPPTDTTSTESSTTTMTTASAVPDHTNIAGYPTPPPYPAPGSGNFPPGDLTADESCGNSVFEPVIQGFDYVAQDRYVRNGEEGRSSFFSNDRVVNGEEAVPHSFPWQAGIGTQYNFYCGGTVVAPNWVATAAHCGELVFIGSYSSDIAVAGAHDYRNDKTNQQSQEIKEVFMNPNWEKRGKQQDVCMLKLKGSFTFNDYVQPACLAHKDWSLPDGFLCVVSGWGMTSESSSGAGSPVLRQAALNYMNDDDCHKLYKEGNGLETSGDMQCFGTRPLNPPKQGACNGDSGGPLHCFIHGKWYYSGIVSFGASKCDTNIASVYGKVYNYKIHDYILDTMAQNP</sequence>
<evidence type="ECO:0000256" key="1">
    <source>
        <dbReference type="ARBA" id="ARBA00023157"/>
    </source>
</evidence>
<keyword evidence="5" id="KW-1185">Reference proteome</keyword>
<protein>
    <submittedName>
        <fullName evidence="4">Oidioi.mRNA.OKI2018_I69.chr1.g153.t1.cds</fullName>
    </submittedName>
</protein>
<dbReference type="Gene3D" id="2.60.120.290">
    <property type="entry name" value="Spermadhesin, CUB domain"/>
    <property type="match status" value="1"/>
</dbReference>
<dbReference type="InterPro" id="IPR001314">
    <property type="entry name" value="Peptidase_S1A"/>
</dbReference>
<keyword evidence="1" id="KW-1015">Disulfide bond</keyword>
<dbReference type="PROSITE" id="PS50240">
    <property type="entry name" value="TRYPSIN_DOM"/>
    <property type="match status" value="1"/>
</dbReference>
<reference evidence="4 5" key="1">
    <citation type="submission" date="2021-04" db="EMBL/GenBank/DDBJ databases">
        <authorList>
            <person name="Bliznina A."/>
        </authorList>
    </citation>
    <scope>NUCLEOTIDE SEQUENCE [LARGE SCALE GENOMIC DNA]</scope>
</reference>
<dbReference type="EMBL" id="OU015566">
    <property type="protein sequence ID" value="CAG5102123.1"/>
    <property type="molecule type" value="Genomic_DNA"/>
</dbReference>
<dbReference type="InterPro" id="IPR001254">
    <property type="entry name" value="Trypsin_dom"/>
</dbReference>
<dbReference type="Pfam" id="PF00089">
    <property type="entry name" value="Trypsin"/>
    <property type="match status" value="1"/>
</dbReference>
<evidence type="ECO:0000313" key="5">
    <source>
        <dbReference type="Proteomes" id="UP001158576"/>
    </source>
</evidence>
<dbReference type="InterPro" id="IPR009003">
    <property type="entry name" value="Peptidase_S1_PA"/>
</dbReference>
<evidence type="ECO:0000259" key="3">
    <source>
        <dbReference type="PROSITE" id="PS50240"/>
    </source>
</evidence>
<dbReference type="PROSITE" id="PS00135">
    <property type="entry name" value="TRYPSIN_SER"/>
    <property type="match status" value="1"/>
</dbReference>
<dbReference type="Proteomes" id="UP001158576">
    <property type="component" value="Chromosome 1"/>
</dbReference>
<dbReference type="InterPro" id="IPR043504">
    <property type="entry name" value="Peptidase_S1_PA_chymotrypsin"/>
</dbReference>
<name>A0ABN7SMT4_OIKDI</name>